<keyword evidence="1" id="KW-1133">Transmembrane helix</keyword>
<dbReference type="AlphaFoldDB" id="A0A0N5AR88"/>
<name>A0A0N5AR88_9BILA</name>
<keyword evidence="2" id="KW-1185">Reference proteome</keyword>
<organism evidence="2 3">
    <name type="scientific">Syphacia muris</name>
    <dbReference type="NCBI Taxonomy" id="451379"/>
    <lineage>
        <taxon>Eukaryota</taxon>
        <taxon>Metazoa</taxon>
        <taxon>Ecdysozoa</taxon>
        <taxon>Nematoda</taxon>
        <taxon>Chromadorea</taxon>
        <taxon>Rhabditida</taxon>
        <taxon>Spirurina</taxon>
        <taxon>Oxyuridomorpha</taxon>
        <taxon>Oxyuroidea</taxon>
        <taxon>Oxyuridae</taxon>
        <taxon>Syphacia</taxon>
    </lineage>
</organism>
<dbReference type="WBParaSite" id="SMUV_0000722701-mRNA-1">
    <property type="protein sequence ID" value="SMUV_0000722701-mRNA-1"/>
    <property type="gene ID" value="SMUV_0000722701"/>
</dbReference>
<sequence>MQYTHIDPYVFLSLFIALPAFSGFYHFFCTPLFSPIHFQQVLLLFNLRTTATVLFQNLKHISLFSASFYIFYSSGYVISVLLSAFTVSSVLHYIPSPSICHYYHRRFHCHYLTFIVVSINAAVQLLLAICFLTFSTLIANIISHYSIIILCALLGYLAIFSIISAGQAFISSTTCIISFLVCYSNILLLKLS</sequence>
<reference evidence="3" key="1">
    <citation type="submission" date="2017-02" db="UniProtKB">
        <authorList>
            <consortium name="WormBaseParasite"/>
        </authorList>
    </citation>
    <scope>IDENTIFICATION</scope>
</reference>
<feature type="transmembrane region" description="Helical" evidence="1">
    <location>
        <begin position="9"/>
        <end position="28"/>
    </location>
</feature>
<feature type="transmembrane region" description="Helical" evidence="1">
    <location>
        <begin position="70"/>
        <end position="91"/>
    </location>
</feature>
<feature type="transmembrane region" description="Helical" evidence="1">
    <location>
        <begin position="40"/>
        <end position="58"/>
    </location>
</feature>
<feature type="transmembrane region" description="Helical" evidence="1">
    <location>
        <begin position="111"/>
        <end position="134"/>
    </location>
</feature>
<evidence type="ECO:0000313" key="2">
    <source>
        <dbReference type="Proteomes" id="UP000046393"/>
    </source>
</evidence>
<dbReference type="Proteomes" id="UP000046393">
    <property type="component" value="Unplaced"/>
</dbReference>
<feature type="transmembrane region" description="Helical" evidence="1">
    <location>
        <begin position="169"/>
        <end position="189"/>
    </location>
</feature>
<accession>A0A0N5AR88</accession>
<protein>
    <submittedName>
        <fullName evidence="3">Conserved plasma membrane protein</fullName>
    </submittedName>
</protein>
<proteinExistence type="predicted"/>
<keyword evidence="1" id="KW-0812">Transmembrane</keyword>
<evidence type="ECO:0000313" key="3">
    <source>
        <dbReference type="WBParaSite" id="SMUV_0000722701-mRNA-1"/>
    </source>
</evidence>
<evidence type="ECO:0000256" key="1">
    <source>
        <dbReference type="SAM" id="Phobius"/>
    </source>
</evidence>
<feature type="transmembrane region" description="Helical" evidence="1">
    <location>
        <begin position="141"/>
        <end position="163"/>
    </location>
</feature>
<keyword evidence="1" id="KW-0472">Membrane</keyword>